<reference evidence="6 7" key="1">
    <citation type="journal article" date="2023" name="IMA Fungus">
        <title>Comparative genomic study of the Penicillium genus elucidates a diverse pangenome and 15 lateral gene transfer events.</title>
        <authorList>
            <person name="Petersen C."/>
            <person name="Sorensen T."/>
            <person name="Nielsen M.R."/>
            <person name="Sondergaard T.E."/>
            <person name="Sorensen J.L."/>
            <person name="Fitzpatrick D.A."/>
            <person name="Frisvad J.C."/>
            <person name="Nielsen K.L."/>
        </authorList>
    </citation>
    <scope>NUCLEOTIDE SEQUENCE [LARGE SCALE GENOMIC DNA]</scope>
    <source>
        <strain evidence="6 7">IBT 3361</strain>
    </source>
</reference>
<evidence type="ECO:0000313" key="6">
    <source>
        <dbReference type="EMBL" id="KAJ5261727.1"/>
    </source>
</evidence>
<dbReference type="EMBL" id="JAPVEB010000006">
    <property type="protein sequence ID" value="KAJ5261727.1"/>
    <property type="molecule type" value="Genomic_DNA"/>
</dbReference>
<evidence type="ECO:0000256" key="1">
    <source>
        <dbReference type="ARBA" id="ARBA00023015"/>
    </source>
</evidence>
<dbReference type="PANTHER" id="PTHR47424">
    <property type="entry name" value="REGULATORY PROTEIN GAL4"/>
    <property type="match status" value="1"/>
</dbReference>
<feature type="domain" description="Xylanolytic transcriptional activator regulatory" evidence="5">
    <location>
        <begin position="331"/>
        <end position="404"/>
    </location>
</feature>
<keyword evidence="3" id="KW-0539">Nucleus</keyword>
<dbReference type="InterPro" id="IPR007219">
    <property type="entry name" value="XnlR_reg_dom"/>
</dbReference>
<feature type="region of interest" description="Disordered" evidence="4">
    <location>
        <begin position="1"/>
        <end position="21"/>
    </location>
</feature>
<dbReference type="Pfam" id="PF04082">
    <property type="entry name" value="Fungal_trans"/>
    <property type="match status" value="1"/>
</dbReference>
<feature type="region of interest" description="Disordered" evidence="4">
    <location>
        <begin position="100"/>
        <end position="132"/>
    </location>
</feature>
<accession>A0ABQ8WAF4</accession>
<feature type="region of interest" description="Disordered" evidence="4">
    <location>
        <begin position="649"/>
        <end position="671"/>
    </location>
</feature>
<evidence type="ECO:0000313" key="7">
    <source>
        <dbReference type="Proteomes" id="UP001220256"/>
    </source>
</evidence>
<proteinExistence type="predicted"/>
<feature type="compositionally biased region" description="Polar residues" evidence="4">
    <location>
        <begin position="1"/>
        <end position="11"/>
    </location>
</feature>
<evidence type="ECO:0000259" key="5">
    <source>
        <dbReference type="SMART" id="SM00906"/>
    </source>
</evidence>
<organism evidence="6 7">
    <name type="scientific">Penicillium chrysogenum</name>
    <name type="common">Penicillium notatum</name>
    <dbReference type="NCBI Taxonomy" id="5076"/>
    <lineage>
        <taxon>Eukaryota</taxon>
        <taxon>Fungi</taxon>
        <taxon>Dikarya</taxon>
        <taxon>Ascomycota</taxon>
        <taxon>Pezizomycotina</taxon>
        <taxon>Eurotiomycetes</taxon>
        <taxon>Eurotiomycetidae</taxon>
        <taxon>Eurotiales</taxon>
        <taxon>Aspergillaceae</taxon>
        <taxon>Penicillium</taxon>
        <taxon>Penicillium chrysogenum species complex</taxon>
    </lineage>
</organism>
<evidence type="ECO:0000256" key="4">
    <source>
        <dbReference type="SAM" id="MobiDB-lite"/>
    </source>
</evidence>
<keyword evidence="1" id="KW-0805">Transcription regulation</keyword>
<keyword evidence="2" id="KW-0804">Transcription</keyword>
<dbReference type="Proteomes" id="UP001220256">
    <property type="component" value="Unassembled WGS sequence"/>
</dbReference>
<dbReference type="PANTHER" id="PTHR47424:SF6">
    <property type="entry name" value="PROLINE UTILIZATION TRANS-ACTIVATOR"/>
    <property type="match status" value="1"/>
</dbReference>
<dbReference type="SMART" id="SM00906">
    <property type="entry name" value="Fungal_trans"/>
    <property type="match status" value="1"/>
</dbReference>
<gene>
    <name evidence="6" type="ORF">N7505_008594</name>
</gene>
<name>A0ABQ8WAF4_PENCH</name>
<protein>
    <recommendedName>
        <fullName evidence="5">Xylanolytic transcriptional activator regulatory domain-containing protein</fullName>
    </recommendedName>
</protein>
<dbReference type="CDD" id="cd12148">
    <property type="entry name" value="fungal_TF_MHR"/>
    <property type="match status" value="1"/>
</dbReference>
<evidence type="ECO:0000256" key="3">
    <source>
        <dbReference type="ARBA" id="ARBA00023242"/>
    </source>
</evidence>
<comment type="caution">
    <text evidence="6">The sequence shown here is derived from an EMBL/GenBank/DDBJ whole genome shotgun (WGS) entry which is preliminary data.</text>
</comment>
<dbReference type="InterPro" id="IPR051127">
    <property type="entry name" value="Fungal_SecMet_Regulators"/>
</dbReference>
<evidence type="ECO:0000256" key="2">
    <source>
        <dbReference type="ARBA" id="ARBA00023163"/>
    </source>
</evidence>
<keyword evidence="7" id="KW-1185">Reference proteome</keyword>
<sequence>MSVPLSRQGTGLSAGPEPARTVNAKRKLYSVEYAAPFTVITAQADETCRYVKSLESKLEASIAATQSPGVPSQLPRRTSTPECAPYDTEVMDASASPAALNGTVDENLGSSQDEIDFDHAFPPPSPRPDVQLEARDSGLTGQVTDSSHPPIFTDPTLSSSVNFGCEVKAMPRTSWPSTNSANNQIAKSPDNAYGLQFESPRPNGVPERILWPSESDAEDLLSTVMSSVGKLQHLFDPRAFADRFSRDYGGIVDGTYSVDAWYVELLLVLAVGALLKGRKSGTDILPGAQLFTEATMRCPGLIQLRAAGTLGVEINGLSAFFLQCADRKDDAYIYAGTALRLSVSMGLFRESRSGTLPRSEIVHRNRLAWSIYMQEKRLAAATGNPSLMSDEMVRIPRPMESPGFSSAVILNVNISIATITGRIINTVYSHKKQSEEKFVSEVREILQSLGHARQGMPLDCVMDFSSPFPLTRDCITLNLMLYQAIILTTRPALLHLAKARITNQGIPTRNDVFEKFSRTCIDAAERSLSVLCAAKEQNLIAPFGFFDLDALFSVAFVLILAGSAFCDAQKMGVVHGLKRAMSLFDYLAERGNKASLCRKSDIEQICNHVGVSLGGAGTPSGDLQDTPTPTQHPAITPRYDPVAEIIRSPQQPDQSGNQSGYLHPLHDPGPPPLWQTENSLYDSFSGSVPRDLYTIYQNNDLALSGSIELDWEELERQLLLHQ</sequence>
<feature type="compositionally biased region" description="Polar residues" evidence="4">
    <location>
        <begin position="649"/>
        <end position="660"/>
    </location>
</feature>